<dbReference type="KEGG" id="xcn:J169_03473"/>
<keyword evidence="2" id="KW-1133">Transmembrane helix</keyword>
<dbReference type="Proteomes" id="UP000052230">
    <property type="component" value="Unassembled WGS sequence"/>
</dbReference>
<feature type="transmembrane region" description="Helical" evidence="2">
    <location>
        <begin position="92"/>
        <end position="121"/>
    </location>
</feature>
<comment type="caution">
    <text evidence="3">The sequence shown here is derived from an EMBL/GenBank/DDBJ whole genome shotgun (WGS) entry which is preliminary data.</text>
</comment>
<keyword evidence="2" id="KW-0472">Membrane</keyword>
<dbReference type="RefSeq" id="WP_011052170.1">
    <property type="nucleotide sequence ID" value="NZ_CAVLHM010000062.1"/>
</dbReference>
<dbReference type="KEGG" id="xcw:J162_03454"/>
<dbReference type="OMA" id="MGAFWVT"/>
<dbReference type="GeneID" id="66912345"/>
<evidence type="ECO:0000256" key="2">
    <source>
        <dbReference type="SAM" id="Phobius"/>
    </source>
</evidence>
<evidence type="ECO:0000313" key="4">
    <source>
        <dbReference type="Proteomes" id="UP000052230"/>
    </source>
</evidence>
<keyword evidence="4" id="KW-1185">Reference proteome</keyword>
<keyword evidence="2" id="KW-0812">Transmembrane</keyword>
<dbReference type="KEGG" id="xcf:J172_03465"/>
<accession>A0A0U5FHP0</accession>
<dbReference type="EMBL" id="CCXZ01000172">
    <property type="protein sequence ID" value="CEG17991.1"/>
    <property type="molecule type" value="Genomic_DNA"/>
</dbReference>
<feature type="transmembrane region" description="Helical" evidence="2">
    <location>
        <begin position="39"/>
        <end position="62"/>
    </location>
</feature>
<name>A0A0U5FHP0_XANCI</name>
<feature type="region of interest" description="Disordered" evidence="1">
    <location>
        <begin position="1"/>
        <end position="22"/>
    </location>
</feature>
<feature type="compositionally biased region" description="Low complexity" evidence="1">
    <location>
        <begin position="1"/>
        <end position="14"/>
    </location>
</feature>
<reference evidence="3 4" key="1">
    <citation type="submission" date="2014-09" db="EMBL/GenBank/DDBJ databases">
        <authorList>
            <person name="Regsiter A."/>
        </authorList>
    </citation>
    <scope>NUCLEOTIDE SEQUENCE [LARGE SCALE GENOMIC DNA]</scope>
</reference>
<dbReference type="KEGG" id="xcu:J159_03450"/>
<gene>
    <name evidence="3" type="ORF">XAC3562_750055</name>
</gene>
<evidence type="ECO:0000313" key="3">
    <source>
        <dbReference type="EMBL" id="CEG17991.1"/>
    </source>
</evidence>
<dbReference type="AlphaFoldDB" id="A0A0U5FHP0"/>
<sequence length="126" mass="13933">MSTNTDSMAGTSTGTAGGLGGDGVQRAAPRKVITPHNRFFWWFSLSLLFLGPLGFIIGPLMARRGLRKAERLYPQEAYAARQRDQGFSWAQWWVMTPLTVMGAFGVTSVLSGLPMFLFVLYAQLTR</sequence>
<dbReference type="KEGG" id="xcm:J164_03450"/>
<dbReference type="PATRIC" id="fig|434928.28.peg.3585"/>
<protein>
    <submittedName>
        <fullName evidence="3">Uncharacterized protein</fullName>
    </submittedName>
</protein>
<evidence type="ECO:0000256" key="1">
    <source>
        <dbReference type="SAM" id="MobiDB-lite"/>
    </source>
</evidence>
<dbReference type="KEGG" id="xcr:J163_03450"/>
<organism evidence="3 4">
    <name type="scientific">Xanthomonas citri pv. citri</name>
    <dbReference type="NCBI Taxonomy" id="611301"/>
    <lineage>
        <taxon>Bacteria</taxon>
        <taxon>Pseudomonadati</taxon>
        <taxon>Pseudomonadota</taxon>
        <taxon>Gammaproteobacteria</taxon>
        <taxon>Lysobacterales</taxon>
        <taxon>Lysobacteraceae</taxon>
        <taxon>Xanthomonas</taxon>
    </lineage>
</organism>
<proteinExistence type="predicted"/>